<dbReference type="Proteomes" id="UP001499986">
    <property type="component" value="Unassembled WGS sequence"/>
</dbReference>
<name>A0ABP5W2L8_9ACTN</name>
<dbReference type="EMBL" id="BAAASE010000009">
    <property type="protein sequence ID" value="GAA2415543.1"/>
    <property type="molecule type" value="Genomic_DNA"/>
</dbReference>
<evidence type="ECO:0000313" key="1">
    <source>
        <dbReference type="EMBL" id="GAA2415543.1"/>
    </source>
</evidence>
<keyword evidence="2" id="KW-1185">Reference proteome</keyword>
<accession>A0ABP5W2L8</accession>
<gene>
    <name evidence="1" type="ORF">GCM10010255_62170</name>
</gene>
<protein>
    <recommendedName>
        <fullName evidence="3">ATP-dependent DNA ligase family profile domain-containing protein</fullName>
    </recommendedName>
</protein>
<evidence type="ECO:0008006" key="3">
    <source>
        <dbReference type="Google" id="ProtNLM"/>
    </source>
</evidence>
<reference evidence="2" key="1">
    <citation type="journal article" date="2019" name="Int. J. Syst. Evol. Microbiol.">
        <title>The Global Catalogue of Microorganisms (GCM) 10K type strain sequencing project: providing services to taxonomists for standard genome sequencing and annotation.</title>
        <authorList>
            <consortium name="The Broad Institute Genomics Platform"/>
            <consortium name="The Broad Institute Genome Sequencing Center for Infectious Disease"/>
            <person name="Wu L."/>
            <person name="Ma J."/>
        </authorList>
    </citation>
    <scope>NUCLEOTIDE SEQUENCE [LARGE SCALE GENOMIC DNA]</scope>
    <source>
        <strain evidence="2">JCM 4358</strain>
    </source>
</reference>
<organism evidence="1 2">
    <name type="scientific">Streptomyces coeruleofuscus</name>
    <dbReference type="NCBI Taxonomy" id="66879"/>
    <lineage>
        <taxon>Bacteria</taxon>
        <taxon>Bacillati</taxon>
        <taxon>Actinomycetota</taxon>
        <taxon>Actinomycetes</taxon>
        <taxon>Kitasatosporales</taxon>
        <taxon>Streptomycetaceae</taxon>
        <taxon>Streptomyces</taxon>
    </lineage>
</organism>
<sequence length="71" mass="7753">MEAAGVEGLCFKRLEESYRGGVRSWRKYKVRVTNEAVIGALTGSFAAPRTPQIRPRGLPAVSVCMAPAMEK</sequence>
<comment type="caution">
    <text evidence="1">The sequence shown here is derived from an EMBL/GenBank/DDBJ whole genome shotgun (WGS) entry which is preliminary data.</text>
</comment>
<evidence type="ECO:0000313" key="2">
    <source>
        <dbReference type="Proteomes" id="UP001499986"/>
    </source>
</evidence>
<proteinExistence type="predicted"/>